<evidence type="ECO:0000256" key="1">
    <source>
        <dbReference type="ARBA" id="ARBA00022676"/>
    </source>
</evidence>
<accession>A0A0B5CNP3</accession>
<name>A0A0B5CNP3_NEIEG</name>
<dbReference type="Pfam" id="PF10093">
    <property type="entry name" value="EarP"/>
    <property type="match status" value="1"/>
</dbReference>
<evidence type="ECO:0000256" key="3">
    <source>
        <dbReference type="ARBA" id="ARBA00024303"/>
    </source>
</evidence>
<dbReference type="PIRSF" id="PIRSF015557">
    <property type="entry name" value="UCP015557"/>
    <property type="match status" value="1"/>
</dbReference>
<dbReference type="KEGG" id="nel:NELON_08820"/>
<evidence type="ECO:0000256" key="6">
    <source>
        <dbReference type="ARBA" id="ARBA00030025"/>
    </source>
</evidence>
<dbReference type="InterPro" id="IPR016633">
    <property type="entry name" value="EarP"/>
</dbReference>
<keyword evidence="2" id="KW-0808">Transferase</keyword>
<dbReference type="AlphaFoldDB" id="A0A0B5CNP3"/>
<comment type="function">
    <text evidence="3">Protein-arginine rhamnosyltransferase that catalyzes the transfer of a single rhamnose to elongation factor P (EF-P) on 'Lys-32', a modification required for EF-P-dependent rescue of polyproline stalled ribosomes.</text>
</comment>
<evidence type="ECO:0000256" key="5">
    <source>
        <dbReference type="ARBA" id="ARBA00024416"/>
    </source>
</evidence>
<protein>
    <recommendedName>
        <fullName evidence="5">Protein-arginine rhamnosyltransferase</fullName>
    </recommendedName>
    <alternativeName>
        <fullName evidence="6">EF-P arginine rhamnosyltransferase</fullName>
    </alternativeName>
</protein>
<evidence type="ECO:0000256" key="2">
    <source>
        <dbReference type="ARBA" id="ARBA00022679"/>
    </source>
</evidence>
<dbReference type="EMBL" id="CP007726">
    <property type="protein sequence ID" value="AJE18984.1"/>
    <property type="molecule type" value="Genomic_DNA"/>
</dbReference>
<evidence type="ECO:0000256" key="7">
    <source>
        <dbReference type="ARBA" id="ARBA00048472"/>
    </source>
</evidence>
<dbReference type="PATRIC" id="fig|546263.7.peg.1897"/>
<keyword evidence="1" id="KW-0328">Glycosyltransferase</keyword>
<gene>
    <name evidence="8" type="ORF">NELON_08820</name>
</gene>
<dbReference type="Proteomes" id="UP000031392">
    <property type="component" value="Chromosome"/>
</dbReference>
<comment type="catalytic activity">
    <reaction evidence="7">
        <text>dTDP-beta-L-rhamnose + L-arginyl-[protein] = N(omega)-(alpha-L-rhamnosyl)-L-arginyl-[protein] + dTDP + H(+)</text>
        <dbReference type="Rhea" id="RHEA:66692"/>
        <dbReference type="Rhea" id="RHEA-COMP:10532"/>
        <dbReference type="Rhea" id="RHEA-COMP:17096"/>
        <dbReference type="ChEBI" id="CHEBI:15378"/>
        <dbReference type="ChEBI" id="CHEBI:29965"/>
        <dbReference type="ChEBI" id="CHEBI:57510"/>
        <dbReference type="ChEBI" id="CHEBI:58369"/>
        <dbReference type="ChEBI" id="CHEBI:167445"/>
    </reaction>
    <physiologicalReaction direction="left-to-right" evidence="7">
        <dbReference type="Rhea" id="RHEA:66693"/>
    </physiologicalReaction>
</comment>
<evidence type="ECO:0000313" key="8">
    <source>
        <dbReference type="EMBL" id="AJE18984.1"/>
    </source>
</evidence>
<proteinExistence type="inferred from homology"/>
<keyword evidence="9" id="KW-1185">Reference proteome</keyword>
<dbReference type="HOGENOM" id="CLU_060250_0_0_4"/>
<dbReference type="NCBIfam" id="TIGR03837">
    <property type="entry name" value="efp_Arg_rhamno"/>
    <property type="match status" value="1"/>
</dbReference>
<dbReference type="GO" id="GO:0106361">
    <property type="term" value="F:protein-arginine rhamnosyltransferase activity"/>
    <property type="evidence" value="ECO:0007669"/>
    <property type="project" value="InterPro"/>
</dbReference>
<evidence type="ECO:0000313" key="9">
    <source>
        <dbReference type="Proteomes" id="UP000031392"/>
    </source>
</evidence>
<reference evidence="9" key="1">
    <citation type="submission" date="2014-05" db="EMBL/GenBank/DDBJ databases">
        <title>Complete Genome sequence of Neisseria elongata subsp. glycolytica.</title>
        <authorList>
            <person name="Veyrier F.J."/>
            <person name="Taha M.-K."/>
        </authorList>
    </citation>
    <scope>NUCLEOTIDE SEQUENCE [LARGE SCALE GENOMIC DNA]</scope>
    <source>
        <strain evidence="9">ATCC 29315</strain>
    </source>
</reference>
<dbReference type="RefSeq" id="WP_041961469.1">
    <property type="nucleotide sequence ID" value="NZ_CP007726.1"/>
</dbReference>
<comment type="similarity">
    <text evidence="4">Belongs to the glycosyltransferase 104 family.</text>
</comment>
<reference evidence="8 9" key="2">
    <citation type="journal article" date="2015" name="PLoS Genet.">
        <title>Common Cell Shape Evolution of Two Nasopharyngeal Pathogens.</title>
        <authorList>
            <person name="Veyrier F.J."/>
            <person name="Biais N."/>
            <person name="Morales P."/>
            <person name="Belkacem N."/>
            <person name="Guilhen C."/>
            <person name="Ranjeva S."/>
            <person name="Sismeiro O."/>
            <person name="Pehau-Arnaudet G."/>
            <person name="Rocha E.P."/>
            <person name="Werts C."/>
            <person name="Taha M.K."/>
            <person name="Boneca I.G."/>
        </authorList>
    </citation>
    <scope>NUCLEOTIDE SEQUENCE [LARGE SCALE GENOMIC DNA]</scope>
    <source>
        <strain evidence="8 9">ATCC 29315</strain>
    </source>
</reference>
<sequence>MPHSNSLCCHLFCTVIDNFGDIGVSWRLSRILYNELGWQVTLWLDDETALRTLCPDLPALPCLYADIGLKVWREGEEWPQWPYRADIVIETFGCHLPNTVKKNIRDQNALWLNWEYLSAEDWAVAMHGKPSPQTDGTAKYFWLMGFDERSGGLLREKNYAELIDFDIDAFRKRLRLPFKNAPEWLLFGYRSPIWADWLRMWQDAGEPITLLLAGGQIIDSLKQASAIPSDCLTSDGDSVQTGPLRLVRIPFVPQDEFDRLLHFSDGLIVRGEDSFVRAQLTGKPFFWHIYPQDEMAHLDKLSAFWRQIYPLFPSELTTAHRALSEELNGKGRLNPHQRLQYWQTLRHGHSRWAAVAESWRDGLFRQQTATEKLANFIKHR</sequence>
<organism evidence="8 9">
    <name type="scientific">Neisseria elongata subsp. glycolytica ATCC 29315</name>
    <dbReference type="NCBI Taxonomy" id="546263"/>
    <lineage>
        <taxon>Bacteria</taxon>
        <taxon>Pseudomonadati</taxon>
        <taxon>Pseudomonadota</taxon>
        <taxon>Betaproteobacteria</taxon>
        <taxon>Neisseriales</taxon>
        <taxon>Neisseriaceae</taxon>
        <taxon>Neisseria</taxon>
    </lineage>
</organism>
<evidence type="ECO:0000256" key="4">
    <source>
        <dbReference type="ARBA" id="ARBA00024346"/>
    </source>
</evidence>